<reference evidence="6" key="1">
    <citation type="submission" date="2022-07" db="EMBL/GenBank/DDBJ databases">
        <title>Phylogenomic reconstructions and comparative analyses of Kickxellomycotina fungi.</title>
        <authorList>
            <person name="Reynolds N.K."/>
            <person name="Stajich J.E."/>
            <person name="Barry K."/>
            <person name="Grigoriev I.V."/>
            <person name="Crous P."/>
            <person name="Smith M.E."/>
        </authorList>
    </citation>
    <scope>NUCLEOTIDE SEQUENCE</scope>
    <source>
        <strain evidence="6">RSA 567</strain>
    </source>
</reference>
<dbReference type="PROSITE" id="PS00678">
    <property type="entry name" value="WD_REPEATS_1"/>
    <property type="match status" value="1"/>
</dbReference>
<dbReference type="GO" id="GO:0005730">
    <property type="term" value="C:nucleolus"/>
    <property type="evidence" value="ECO:0007669"/>
    <property type="project" value="UniProtKB-SubCell"/>
</dbReference>
<feature type="repeat" description="WD" evidence="5">
    <location>
        <begin position="164"/>
        <end position="206"/>
    </location>
</feature>
<dbReference type="PROSITE" id="PS50294">
    <property type="entry name" value="WD_REPEATS_REGION"/>
    <property type="match status" value="2"/>
</dbReference>
<feature type="non-terminal residue" evidence="6">
    <location>
        <position position="299"/>
    </location>
</feature>
<keyword evidence="3" id="KW-0677">Repeat</keyword>
<dbReference type="Pfam" id="PF00400">
    <property type="entry name" value="WD40"/>
    <property type="match status" value="3"/>
</dbReference>
<dbReference type="SUPFAM" id="SSF50978">
    <property type="entry name" value="WD40 repeat-like"/>
    <property type="match status" value="1"/>
</dbReference>
<dbReference type="InterPro" id="IPR019775">
    <property type="entry name" value="WD40_repeat_CS"/>
</dbReference>
<evidence type="ECO:0000256" key="4">
    <source>
        <dbReference type="ARBA" id="ARBA00023242"/>
    </source>
</evidence>
<dbReference type="GO" id="GO:0045943">
    <property type="term" value="P:positive regulation of transcription by RNA polymerase I"/>
    <property type="evidence" value="ECO:0007669"/>
    <property type="project" value="TreeGrafter"/>
</dbReference>
<comment type="subcellular location">
    <subcellularLocation>
        <location evidence="1">Nucleus</location>
        <location evidence="1">Nucleolus</location>
    </subcellularLocation>
</comment>
<keyword evidence="2 5" id="KW-0853">WD repeat</keyword>
<dbReference type="PANTHER" id="PTHR19924">
    <property type="entry name" value="UTP15 U3 SMALL NUCLEOLAR RNA-ASSOCIATED PROTEIN 15 FAMILY MEMBER"/>
    <property type="match status" value="1"/>
</dbReference>
<dbReference type="CDD" id="cd00200">
    <property type="entry name" value="WD40"/>
    <property type="match status" value="1"/>
</dbReference>
<dbReference type="GO" id="GO:0006364">
    <property type="term" value="P:rRNA processing"/>
    <property type="evidence" value="ECO:0007669"/>
    <property type="project" value="TreeGrafter"/>
</dbReference>
<evidence type="ECO:0000256" key="2">
    <source>
        <dbReference type="ARBA" id="ARBA00022574"/>
    </source>
</evidence>
<gene>
    <name evidence="6" type="primary">utp15</name>
    <name evidence="6" type="ORF">H4R34_006349</name>
</gene>
<dbReference type="Gene3D" id="2.130.10.10">
    <property type="entry name" value="YVTN repeat-like/Quinoprotein amine dehydrogenase"/>
    <property type="match status" value="2"/>
</dbReference>
<dbReference type="PROSITE" id="PS50082">
    <property type="entry name" value="WD_REPEATS_2"/>
    <property type="match status" value="2"/>
</dbReference>
<dbReference type="InterPro" id="IPR020472">
    <property type="entry name" value="WD40_PAC1"/>
</dbReference>
<keyword evidence="4" id="KW-0539">Nucleus</keyword>
<comment type="caution">
    <text evidence="6">The sequence shown here is derived from an EMBL/GenBank/DDBJ whole genome shotgun (WGS) entry which is preliminary data.</text>
</comment>
<evidence type="ECO:0000256" key="5">
    <source>
        <dbReference type="PROSITE-ProRule" id="PRU00221"/>
    </source>
</evidence>
<sequence length="299" mass="32891">MRSDRKLHLLAVPKASTDLQNALSGDQAYWRQFRSPVILKELATVNAVQYAEQAPHDLVVASSTRIQLYNSTTNEVKETITRFHQTVCSASFRRDGKLIVGGDEGGFVQIFNPRDGSVLRGFHGHMGAVHVAKFMPGNQQLLTCSDDASVRIWDITGQSQVAMFTDHTDYIRSAAVCPNNPNIVATGSYDHTIRLFDLRTNQCTQTIDHGEPVEDLIAFPSGTLFAAAGGPHVKLYDGLTGGRTLCDISNFEKSATCLALDSSHTKLIAGSLDRQVKVFNLRDYKIAHVFNYPAPVLKL</sequence>
<dbReference type="EMBL" id="JANBQB010002254">
    <property type="protein sequence ID" value="KAJ1967836.1"/>
    <property type="molecule type" value="Genomic_DNA"/>
</dbReference>
<dbReference type="PANTHER" id="PTHR19924:SF26">
    <property type="entry name" value="U3 SMALL NUCLEOLAR RNA-ASSOCIATED PROTEIN 15 HOMOLOG"/>
    <property type="match status" value="1"/>
</dbReference>
<dbReference type="InterPro" id="IPR036322">
    <property type="entry name" value="WD40_repeat_dom_sf"/>
</dbReference>
<dbReference type="AlphaFoldDB" id="A0A9W8E4R1"/>
<evidence type="ECO:0000313" key="7">
    <source>
        <dbReference type="Proteomes" id="UP001151582"/>
    </source>
</evidence>
<evidence type="ECO:0000256" key="3">
    <source>
        <dbReference type="ARBA" id="ARBA00022737"/>
    </source>
</evidence>
<organism evidence="6 7">
    <name type="scientific">Dimargaris verticillata</name>
    <dbReference type="NCBI Taxonomy" id="2761393"/>
    <lineage>
        <taxon>Eukaryota</taxon>
        <taxon>Fungi</taxon>
        <taxon>Fungi incertae sedis</taxon>
        <taxon>Zoopagomycota</taxon>
        <taxon>Kickxellomycotina</taxon>
        <taxon>Dimargaritomycetes</taxon>
        <taxon>Dimargaritales</taxon>
        <taxon>Dimargaritaceae</taxon>
        <taxon>Dimargaris</taxon>
    </lineage>
</organism>
<dbReference type="OrthoDB" id="431715at2759"/>
<keyword evidence="7" id="KW-1185">Reference proteome</keyword>
<name>A0A9W8E4R1_9FUNG</name>
<feature type="repeat" description="WD" evidence="5">
    <location>
        <begin position="122"/>
        <end position="163"/>
    </location>
</feature>
<dbReference type="SMART" id="SM00320">
    <property type="entry name" value="WD40"/>
    <property type="match status" value="6"/>
</dbReference>
<dbReference type="Proteomes" id="UP001151582">
    <property type="component" value="Unassembled WGS sequence"/>
</dbReference>
<dbReference type="PRINTS" id="PR00320">
    <property type="entry name" value="GPROTEINBRPT"/>
</dbReference>
<dbReference type="InterPro" id="IPR015943">
    <property type="entry name" value="WD40/YVTN_repeat-like_dom_sf"/>
</dbReference>
<proteinExistence type="predicted"/>
<dbReference type="InterPro" id="IPR001680">
    <property type="entry name" value="WD40_rpt"/>
</dbReference>
<accession>A0A9W8E4R1</accession>
<protein>
    <submittedName>
        <fullName evidence="6">U3 small nucleolar RNA-associated protein</fullName>
    </submittedName>
</protein>
<evidence type="ECO:0000313" key="6">
    <source>
        <dbReference type="EMBL" id="KAJ1967836.1"/>
    </source>
</evidence>
<evidence type="ECO:0000256" key="1">
    <source>
        <dbReference type="ARBA" id="ARBA00004604"/>
    </source>
</evidence>